<dbReference type="RefSeq" id="WP_344828375.1">
    <property type="nucleotide sequence ID" value="NZ_BAAAUV010000006.1"/>
</dbReference>
<comment type="caution">
    <text evidence="1">The sequence shown here is derived from an EMBL/GenBank/DDBJ whole genome shotgun (WGS) entry which is preliminary data.</text>
</comment>
<organism evidence="1 2">
    <name type="scientific">Actinocorallia longicatena</name>
    <dbReference type="NCBI Taxonomy" id="111803"/>
    <lineage>
        <taxon>Bacteria</taxon>
        <taxon>Bacillati</taxon>
        <taxon>Actinomycetota</taxon>
        <taxon>Actinomycetes</taxon>
        <taxon>Streptosporangiales</taxon>
        <taxon>Thermomonosporaceae</taxon>
        <taxon>Actinocorallia</taxon>
    </lineage>
</organism>
<protein>
    <submittedName>
        <fullName evidence="1">Uncharacterized protein</fullName>
    </submittedName>
</protein>
<evidence type="ECO:0000313" key="1">
    <source>
        <dbReference type="EMBL" id="GAA3211772.1"/>
    </source>
</evidence>
<dbReference type="Proteomes" id="UP001501237">
    <property type="component" value="Unassembled WGS sequence"/>
</dbReference>
<keyword evidence="2" id="KW-1185">Reference proteome</keyword>
<dbReference type="EMBL" id="BAAAUV010000006">
    <property type="protein sequence ID" value="GAA3211772.1"/>
    <property type="molecule type" value="Genomic_DNA"/>
</dbReference>
<reference evidence="2" key="1">
    <citation type="journal article" date="2019" name="Int. J. Syst. Evol. Microbiol.">
        <title>The Global Catalogue of Microorganisms (GCM) 10K type strain sequencing project: providing services to taxonomists for standard genome sequencing and annotation.</title>
        <authorList>
            <consortium name="The Broad Institute Genomics Platform"/>
            <consortium name="The Broad Institute Genome Sequencing Center for Infectious Disease"/>
            <person name="Wu L."/>
            <person name="Ma J."/>
        </authorList>
    </citation>
    <scope>NUCLEOTIDE SEQUENCE [LARGE SCALE GENOMIC DNA]</scope>
    <source>
        <strain evidence="2">JCM 9377</strain>
    </source>
</reference>
<gene>
    <name evidence="1" type="ORF">GCM10010468_30670</name>
</gene>
<sequence length="66" mass="7225">MKLLERMADGMLSVVVPKKAAAAAECYIAYPCYQCAGPTYMRSKVQCCTYWSPQCRTISTGKCGSC</sequence>
<evidence type="ECO:0000313" key="2">
    <source>
        <dbReference type="Proteomes" id="UP001501237"/>
    </source>
</evidence>
<name>A0ABP6Q982_9ACTN</name>
<accession>A0ABP6Q982</accession>
<proteinExistence type="predicted"/>